<sequence>MDLIAFSKKLKELRIQRNLTQIELSDLSGISRRKIIDIENNNSIPSIEDLITLSNIYKIELIHLFYDYNKFHNIDIKSSINEIENFISDKRYDEVKIKIDNLKQISISNPFIKQYYNFVYGFYYLNSKEKNYNKSIEHLLTGLMISNKHFTINNYKHFSYSSIELRALIALSKAYLSQGNKLMYKEIVEFCYNSLQEINTSYFIVTIQYATLKSREEDFNYSIEITNNCIDTCCEVNNFTYLPFLYYLNYINYKKIENTEFANDYLSKSLVLCDIYKKYNLKRLIENKQKKKKK</sequence>
<keyword evidence="1" id="KW-0238">DNA-binding</keyword>
<reference evidence="3 4" key="1">
    <citation type="submission" date="2012-01" db="EMBL/GenBank/DDBJ databases">
        <title>The Genome Sequence of Helcococcus kunzii ATCC 51366.</title>
        <authorList>
            <consortium name="The Broad Institute Genome Sequencing Platform"/>
            <person name="Earl A."/>
            <person name="Ward D."/>
            <person name="Feldgarden M."/>
            <person name="Gevers D."/>
            <person name="Huys G."/>
            <person name="Young S.K."/>
            <person name="Zeng Q."/>
            <person name="Gargeya S."/>
            <person name="Fitzgerald M."/>
            <person name="Haas B."/>
            <person name="Abouelleil A."/>
            <person name="Alvarado L."/>
            <person name="Arachchi H.M."/>
            <person name="Berlin A."/>
            <person name="Chapman S.B."/>
            <person name="Gearin G."/>
            <person name="Goldberg J."/>
            <person name="Griggs A."/>
            <person name="Gujja S."/>
            <person name="Hansen M."/>
            <person name="Heiman D."/>
            <person name="Howarth C."/>
            <person name="Larimer J."/>
            <person name="Lui A."/>
            <person name="MacDonald P.J.P."/>
            <person name="McCowen C."/>
            <person name="Montmayeur A."/>
            <person name="Murphy C."/>
            <person name="Neiman D."/>
            <person name="Pearson M."/>
            <person name="Priest M."/>
            <person name="Roberts A."/>
            <person name="Saif S."/>
            <person name="Shea T."/>
            <person name="Sisk P."/>
            <person name="Stolte C."/>
            <person name="Sykes S."/>
            <person name="Wortman J."/>
            <person name="Nusbaum C."/>
            <person name="Birren B."/>
        </authorList>
    </citation>
    <scope>NUCLEOTIDE SEQUENCE [LARGE SCALE GENOMIC DNA]</scope>
    <source>
        <strain evidence="3 4">ATCC 51366</strain>
    </source>
</reference>
<evidence type="ECO:0000313" key="3">
    <source>
        <dbReference type="EMBL" id="EHR35077.1"/>
    </source>
</evidence>
<dbReference type="STRING" id="883114.HMPREF9709_00503"/>
<dbReference type="InterPro" id="IPR010982">
    <property type="entry name" value="Lambda_DNA-bd_dom_sf"/>
</dbReference>
<evidence type="ECO:0000313" key="4">
    <source>
        <dbReference type="Proteomes" id="UP000004191"/>
    </source>
</evidence>
<dbReference type="InterPro" id="IPR001387">
    <property type="entry name" value="Cro/C1-type_HTH"/>
</dbReference>
<accession>H3NME2</accession>
<dbReference type="CDD" id="cd00093">
    <property type="entry name" value="HTH_XRE"/>
    <property type="match status" value="1"/>
</dbReference>
<dbReference type="GO" id="GO:0003677">
    <property type="term" value="F:DNA binding"/>
    <property type="evidence" value="ECO:0007669"/>
    <property type="project" value="UniProtKB-KW"/>
</dbReference>
<dbReference type="AlphaFoldDB" id="H3NME2"/>
<dbReference type="InterPro" id="IPR050807">
    <property type="entry name" value="TransReg_Diox_bact_type"/>
</dbReference>
<evidence type="ECO:0000259" key="2">
    <source>
        <dbReference type="PROSITE" id="PS50943"/>
    </source>
</evidence>
<evidence type="ECO:0000256" key="1">
    <source>
        <dbReference type="ARBA" id="ARBA00023125"/>
    </source>
</evidence>
<dbReference type="InterPro" id="IPR011990">
    <property type="entry name" value="TPR-like_helical_dom_sf"/>
</dbReference>
<name>H3NME2_9FIRM</name>
<proteinExistence type="predicted"/>
<comment type="caution">
    <text evidence="3">The sequence shown here is derived from an EMBL/GenBank/DDBJ whole genome shotgun (WGS) entry which is preliminary data.</text>
</comment>
<dbReference type="eggNOG" id="COG1813">
    <property type="taxonomic scope" value="Bacteria"/>
</dbReference>
<dbReference type="HOGENOM" id="CLU_079002_0_0_9"/>
<dbReference type="GO" id="GO:0003700">
    <property type="term" value="F:DNA-binding transcription factor activity"/>
    <property type="evidence" value="ECO:0007669"/>
    <property type="project" value="TreeGrafter"/>
</dbReference>
<dbReference type="GO" id="GO:0005829">
    <property type="term" value="C:cytosol"/>
    <property type="evidence" value="ECO:0007669"/>
    <property type="project" value="TreeGrafter"/>
</dbReference>
<dbReference type="PROSITE" id="PS50943">
    <property type="entry name" value="HTH_CROC1"/>
    <property type="match status" value="1"/>
</dbReference>
<organism evidence="3 4">
    <name type="scientific">Helcococcus kunzii ATCC 51366</name>
    <dbReference type="NCBI Taxonomy" id="883114"/>
    <lineage>
        <taxon>Bacteria</taxon>
        <taxon>Bacillati</taxon>
        <taxon>Bacillota</taxon>
        <taxon>Tissierellia</taxon>
        <taxon>Tissierellales</taxon>
        <taxon>Peptoniphilaceae</taxon>
        <taxon>Helcococcus</taxon>
    </lineage>
</organism>
<dbReference type="GeneID" id="96998518"/>
<dbReference type="RefSeq" id="WP_005397665.1">
    <property type="nucleotide sequence ID" value="NZ_JH601088.1"/>
</dbReference>
<keyword evidence="4" id="KW-1185">Reference proteome</keyword>
<feature type="domain" description="HTH cro/C1-type" evidence="2">
    <location>
        <begin position="10"/>
        <end position="64"/>
    </location>
</feature>
<gene>
    <name evidence="3" type="ORF">HMPREF9709_00503</name>
</gene>
<dbReference type="Proteomes" id="UP000004191">
    <property type="component" value="Unassembled WGS sequence"/>
</dbReference>
<dbReference type="SUPFAM" id="SSF47413">
    <property type="entry name" value="lambda repressor-like DNA-binding domains"/>
    <property type="match status" value="1"/>
</dbReference>
<dbReference type="Gene3D" id="1.25.40.10">
    <property type="entry name" value="Tetratricopeptide repeat domain"/>
    <property type="match status" value="1"/>
</dbReference>
<protein>
    <recommendedName>
        <fullName evidence="2">HTH cro/C1-type domain-containing protein</fullName>
    </recommendedName>
</protein>
<dbReference type="Pfam" id="PF01381">
    <property type="entry name" value="HTH_3"/>
    <property type="match status" value="1"/>
</dbReference>
<dbReference type="PANTHER" id="PTHR46797">
    <property type="entry name" value="HTH-TYPE TRANSCRIPTIONAL REGULATOR"/>
    <property type="match status" value="1"/>
</dbReference>
<dbReference type="EMBL" id="AGEI01000013">
    <property type="protein sequence ID" value="EHR35077.1"/>
    <property type="molecule type" value="Genomic_DNA"/>
</dbReference>
<dbReference type="OrthoDB" id="9785138at2"/>
<dbReference type="PANTHER" id="PTHR46797:SF1">
    <property type="entry name" value="METHYLPHOSPHONATE SYNTHASE"/>
    <property type="match status" value="1"/>
</dbReference>
<dbReference type="SMART" id="SM00530">
    <property type="entry name" value="HTH_XRE"/>
    <property type="match status" value="1"/>
</dbReference>